<dbReference type="Gene3D" id="2.120.10.30">
    <property type="entry name" value="TolB, C-terminal domain"/>
    <property type="match status" value="1"/>
</dbReference>
<dbReference type="STRING" id="1334022.SAMN04487907_105198"/>
<dbReference type="PANTHER" id="PTHR30329">
    <property type="entry name" value="STATOR ELEMENT OF FLAGELLAR MOTOR COMPLEX"/>
    <property type="match status" value="1"/>
</dbReference>
<dbReference type="GO" id="GO:0009279">
    <property type="term" value="C:cell outer membrane"/>
    <property type="evidence" value="ECO:0007669"/>
    <property type="project" value="UniProtKB-SubCell"/>
</dbReference>
<dbReference type="EMBL" id="FOKV01000005">
    <property type="protein sequence ID" value="SFC55197.1"/>
    <property type="molecule type" value="Genomic_DNA"/>
</dbReference>
<evidence type="ECO:0000256" key="2">
    <source>
        <dbReference type="ARBA" id="ARBA00023136"/>
    </source>
</evidence>
<dbReference type="InterPro" id="IPR011042">
    <property type="entry name" value="6-blade_b-propeller_TolB-like"/>
</dbReference>
<evidence type="ECO:0000256" key="1">
    <source>
        <dbReference type="ARBA" id="ARBA00004442"/>
    </source>
</evidence>
<evidence type="ECO:0000259" key="5">
    <source>
        <dbReference type="PROSITE" id="PS51123"/>
    </source>
</evidence>
<dbReference type="AlphaFoldDB" id="A0A1I1K2L4"/>
<protein>
    <submittedName>
        <fullName evidence="6">Peptidoglycan-associated lipoprotein</fullName>
    </submittedName>
</protein>
<dbReference type="Proteomes" id="UP000199438">
    <property type="component" value="Unassembled WGS sequence"/>
</dbReference>
<dbReference type="InterPro" id="IPR006665">
    <property type="entry name" value="OmpA-like"/>
</dbReference>
<dbReference type="Pfam" id="PF00691">
    <property type="entry name" value="OmpA"/>
    <property type="match status" value="1"/>
</dbReference>
<accession>A0A1I1K2L4</accession>
<dbReference type="Pfam" id="PF07676">
    <property type="entry name" value="PD40"/>
    <property type="match status" value="2"/>
</dbReference>
<dbReference type="PANTHER" id="PTHR30329:SF21">
    <property type="entry name" value="LIPOPROTEIN YIAD-RELATED"/>
    <property type="match status" value="1"/>
</dbReference>
<keyword evidence="3" id="KW-0998">Cell outer membrane</keyword>
<evidence type="ECO:0000256" key="3">
    <source>
        <dbReference type="ARBA" id="ARBA00023237"/>
    </source>
</evidence>
<gene>
    <name evidence="6" type="ORF">SAMN04487907_105198</name>
</gene>
<dbReference type="InterPro" id="IPR050330">
    <property type="entry name" value="Bact_OuterMem_StrucFunc"/>
</dbReference>
<evidence type="ECO:0000313" key="7">
    <source>
        <dbReference type="Proteomes" id="UP000199438"/>
    </source>
</evidence>
<comment type="subcellular location">
    <subcellularLocation>
        <location evidence="1">Cell outer membrane</location>
    </subcellularLocation>
</comment>
<dbReference type="SUPFAM" id="SSF103088">
    <property type="entry name" value="OmpA-like"/>
    <property type="match status" value="1"/>
</dbReference>
<dbReference type="InterPro" id="IPR011659">
    <property type="entry name" value="WD40"/>
</dbReference>
<dbReference type="SUPFAM" id="SSF48452">
    <property type="entry name" value="TPR-like"/>
    <property type="match status" value="1"/>
</dbReference>
<dbReference type="Gene3D" id="3.30.1330.60">
    <property type="entry name" value="OmpA-like domain"/>
    <property type="match status" value="1"/>
</dbReference>
<dbReference type="PROSITE" id="PS51123">
    <property type="entry name" value="OMPA_2"/>
    <property type="match status" value="1"/>
</dbReference>
<evidence type="ECO:0000256" key="4">
    <source>
        <dbReference type="PROSITE-ProRule" id="PRU00473"/>
    </source>
</evidence>
<dbReference type="InterPro" id="IPR036737">
    <property type="entry name" value="OmpA-like_sf"/>
</dbReference>
<reference evidence="7" key="1">
    <citation type="submission" date="2016-10" db="EMBL/GenBank/DDBJ databases">
        <authorList>
            <person name="Varghese N."/>
            <person name="Submissions S."/>
        </authorList>
    </citation>
    <scope>NUCLEOTIDE SEQUENCE [LARGE SCALE GENOMIC DNA]</scope>
    <source>
        <strain evidence="7">DSM 24499</strain>
    </source>
</reference>
<dbReference type="InterPro" id="IPR006664">
    <property type="entry name" value="OMP_bac"/>
</dbReference>
<keyword evidence="2 4" id="KW-0472">Membrane</keyword>
<dbReference type="InterPro" id="IPR011990">
    <property type="entry name" value="TPR-like_helical_dom_sf"/>
</dbReference>
<name>A0A1I1K2L4_9FLAO</name>
<dbReference type="SUPFAM" id="SSF82171">
    <property type="entry name" value="DPP6 N-terminal domain-like"/>
    <property type="match status" value="1"/>
</dbReference>
<dbReference type="CDD" id="cd07185">
    <property type="entry name" value="OmpA_C-like"/>
    <property type="match status" value="1"/>
</dbReference>
<organism evidence="6 7">
    <name type="scientific">Zunongwangia mangrovi</name>
    <dbReference type="NCBI Taxonomy" id="1334022"/>
    <lineage>
        <taxon>Bacteria</taxon>
        <taxon>Pseudomonadati</taxon>
        <taxon>Bacteroidota</taxon>
        <taxon>Flavobacteriia</taxon>
        <taxon>Flavobacteriales</taxon>
        <taxon>Flavobacteriaceae</taxon>
        <taxon>Zunongwangia</taxon>
    </lineage>
</organism>
<proteinExistence type="predicted"/>
<dbReference type="PRINTS" id="PR01021">
    <property type="entry name" value="OMPADOMAIN"/>
</dbReference>
<keyword evidence="7" id="KW-1185">Reference proteome</keyword>
<feature type="domain" description="OmpA-like" evidence="5">
    <location>
        <begin position="410"/>
        <end position="532"/>
    </location>
</feature>
<dbReference type="Gene3D" id="1.25.40.10">
    <property type="entry name" value="Tetratricopeptide repeat domain"/>
    <property type="match status" value="1"/>
</dbReference>
<dbReference type="RefSeq" id="WP_092543203.1">
    <property type="nucleotide sequence ID" value="NZ_FOKV01000005.1"/>
</dbReference>
<evidence type="ECO:0000313" key="6">
    <source>
        <dbReference type="EMBL" id="SFC55197.1"/>
    </source>
</evidence>
<keyword evidence="6" id="KW-0449">Lipoprotein</keyword>
<sequence>MKNIYSTLIILLVSIAAFGQKAEIRKADKLFAQRAYVDAASTYEGVVDKNQKVLQNLGDAYFYTNQMQNAAEVYGTLFSRHEATVEPEYEFRYAHSLRATGQDDEADKYFASYYDKDVDITEFEESIVDSSNLYIYEPEMLPAENAASSDFGISYFGEDKITFASTRNTARPIYPWNKKPALDLYTGEISEEGEISNIVLFSDAINTDEHESSAVFNEEGTVMYFDRTNEKRFKTEEGLRVANIRIYRAELVGDEWTNVEALPFTSEEFSTEHPALSPDGSTLFFASDMPGGQGSFDLYKVAINEDGTYGTPENLGPGINTEHREQFPFVSEDNILYFASDGHLGFGNLDVYKSEGNYTEAENLGSSVNSAYDDFAFIINEGEKKGFLTSNRSGNDNLYSFTRTKYVKKTRQIDIPHENRIYFEFDKSKVTEEYQEVLDKVIDILKGSDATEIKIASHADARGTEEYNLKLSQRRADATKDYLVAHGISSENITTKGYGESQPVNDCTEERGCSEEEYAKNRRSVITFTTMEVVED</sequence>
<dbReference type="OrthoDB" id="9809364at2"/>